<organism evidence="2">
    <name type="scientific">uncultured Caudovirales phage</name>
    <dbReference type="NCBI Taxonomy" id="2100421"/>
    <lineage>
        <taxon>Viruses</taxon>
        <taxon>Duplodnaviria</taxon>
        <taxon>Heunggongvirae</taxon>
        <taxon>Uroviricota</taxon>
        <taxon>Caudoviricetes</taxon>
        <taxon>Peduoviridae</taxon>
        <taxon>Maltschvirus</taxon>
        <taxon>Maltschvirus maltsch</taxon>
    </lineage>
</organism>
<evidence type="ECO:0000256" key="1">
    <source>
        <dbReference type="SAM" id="MobiDB-lite"/>
    </source>
</evidence>
<evidence type="ECO:0000313" key="4">
    <source>
        <dbReference type="EMBL" id="CAB4183536.1"/>
    </source>
</evidence>
<dbReference type="EMBL" id="LR796883">
    <property type="protein sequence ID" value="CAB4172585.1"/>
    <property type="molecule type" value="Genomic_DNA"/>
</dbReference>
<proteinExistence type="predicted"/>
<evidence type="ECO:0000313" key="5">
    <source>
        <dbReference type="EMBL" id="CAB4202638.1"/>
    </source>
</evidence>
<reference evidence="2" key="1">
    <citation type="submission" date="2020-04" db="EMBL/GenBank/DDBJ databases">
        <authorList>
            <person name="Chiriac C."/>
            <person name="Salcher M."/>
            <person name="Ghai R."/>
            <person name="Kavagutti S V."/>
        </authorList>
    </citation>
    <scope>NUCLEOTIDE SEQUENCE</scope>
</reference>
<evidence type="ECO:0000313" key="6">
    <source>
        <dbReference type="EMBL" id="CAB4214789.1"/>
    </source>
</evidence>
<dbReference type="EMBL" id="LR798399">
    <property type="protein sequence ID" value="CAB5229415.1"/>
    <property type="molecule type" value="Genomic_DNA"/>
</dbReference>
<dbReference type="EMBL" id="LR796570">
    <property type="protein sequence ID" value="CAB4151514.1"/>
    <property type="molecule type" value="Genomic_DNA"/>
</dbReference>
<feature type="region of interest" description="Disordered" evidence="1">
    <location>
        <begin position="1"/>
        <end position="52"/>
    </location>
</feature>
<dbReference type="EMBL" id="LR797047">
    <property type="protein sequence ID" value="CAB4183536.1"/>
    <property type="molecule type" value="Genomic_DNA"/>
</dbReference>
<dbReference type="EMBL" id="LR797322">
    <property type="protein sequence ID" value="CAB4202638.1"/>
    <property type="molecule type" value="Genomic_DNA"/>
</dbReference>
<dbReference type="EMBL" id="LR797416">
    <property type="protein sequence ID" value="CAB4214789.1"/>
    <property type="molecule type" value="Genomic_DNA"/>
</dbReference>
<accession>A0A6J5MX54</accession>
<evidence type="ECO:0000313" key="7">
    <source>
        <dbReference type="EMBL" id="CAB5229415.1"/>
    </source>
</evidence>
<name>A0A6J5MX54_9CAUD</name>
<gene>
    <name evidence="4" type="ORF">UFOVP1104_15</name>
    <name evidence="5" type="ORF">UFOVP1371_28</name>
    <name evidence="6" type="ORF">UFOVP1468_36</name>
    <name evidence="7" type="ORF">UFOVP1555_47</name>
    <name evidence="2" type="ORF">UFOVP596_19</name>
    <name evidence="3" type="ORF">UFOVP938_25</name>
</gene>
<protein>
    <submittedName>
        <fullName evidence="2">Uncharacterized protein</fullName>
    </submittedName>
</protein>
<evidence type="ECO:0000313" key="3">
    <source>
        <dbReference type="EMBL" id="CAB4172585.1"/>
    </source>
</evidence>
<sequence>MATKEKMSAGQVRKAAREGGEREVKASIEAARNLSKLSRTSERPTPRKASSR</sequence>
<evidence type="ECO:0000313" key="2">
    <source>
        <dbReference type="EMBL" id="CAB4151514.1"/>
    </source>
</evidence>
<feature type="compositionally biased region" description="Basic and acidic residues" evidence="1">
    <location>
        <begin position="15"/>
        <end position="26"/>
    </location>
</feature>